<keyword evidence="4 13" id="KW-1003">Cell membrane</keyword>
<dbReference type="EMBL" id="KB320820">
    <property type="protein sequence ID" value="ELW62407.1"/>
    <property type="molecule type" value="Genomic_DNA"/>
</dbReference>
<feature type="transmembrane region" description="Helical" evidence="13">
    <location>
        <begin position="24"/>
        <end position="51"/>
    </location>
</feature>
<dbReference type="InterPro" id="IPR017452">
    <property type="entry name" value="GPCR_Rhodpsn_7TM"/>
</dbReference>
<dbReference type="Pfam" id="PF13853">
    <property type="entry name" value="7tm_4"/>
    <property type="match status" value="1"/>
</dbReference>
<dbReference type="GO" id="GO:0004984">
    <property type="term" value="F:olfactory receptor activity"/>
    <property type="evidence" value="ECO:0007669"/>
    <property type="project" value="InterPro"/>
</dbReference>
<dbReference type="FunFam" id="1.10.1220.70:FF:000001">
    <property type="entry name" value="Olfactory receptor"/>
    <property type="match status" value="1"/>
</dbReference>
<evidence type="ECO:0000313" key="16">
    <source>
        <dbReference type="Proteomes" id="UP000011518"/>
    </source>
</evidence>
<evidence type="ECO:0000256" key="3">
    <source>
        <dbReference type="ARBA" id="ARBA00010663"/>
    </source>
</evidence>
<keyword evidence="13" id="KW-0716">Sensory transduction</keyword>
<keyword evidence="16" id="KW-1185">Reference proteome</keyword>
<dbReference type="GO" id="GO:0004930">
    <property type="term" value="F:G protein-coupled receptor activity"/>
    <property type="evidence" value="ECO:0007669"/>
    <property type="project" value="UniProtKB-KW"/>
</dbReference>
<dbReference type="InParanoid" id="L9KMN0"/>
<dbReference type="Gene3D" id="1.20.1070.10">
    <property type="entry name" value="Rhodopsin 7-helix transmembrane proteins"/>
    <property type="match status" value="1"/>
</dbReference>
<evidence type="ECO:0000259" key="14">
    <source>
        <dbReference type="PROSITE" id="PS50262"/>
    </source>
</evidence>
<name>L9KMN0_TUPCH</name>
<keyword evidence="6 13" id="KW-1133">Transmembrane helix</keyword>
<dbReference type="PANTHER" id="PTHR48018">
    <property type="entry name" value="OLFACTORY RECEPTOR"/>
    <property type="match status" value="1"/>
</dbReference>
<dbReference type="STRING" id="246437.L9KMN0"/>
<keyword evidence="5 12" id="KW-0812">Transmembrane</keyword>
<dbReference type="GO" id="GO:0005886">
    <property type="term" value="C:plasma membrane"/>
    <property type="evidence" value="ECO:0007669"/>
    <property type="project" value="UniProtKB-SubCell"/>
</dbReference>
<dbReference type="PROSITE" id="PS00237">
    <property type="entry name" value="G_PROTEIN_RECEP_F1_1"/>
    <property type="match status" value="1"/>
</dbReference>
<evidence type="ECO:0000256" key="6">
    <source>
        <dbReference type="ARBA" id="ARBA00022989"/>
    </source>
</evidence>
<reference evidence="16" key="1">
    <citation type="submission" date="2012-07" db="EMBL/GenBank/DDBJ databases">
        <title>Genome of the Chinese tree shrew, a rising model animal genetically related to primates.</title>
        <authorList>
            <person name="Zhang G."/>
            <person name="Fan Y."/>
            <person name="Yao Y."/>
            <person name="Huang Z."/>
        </authorList>
    </citation>
    <scope>NUCLEOTIDE SEQUENCE [LARGE SCALE GENOMIC DNA]</scope>
</reference>
<keyword evidence="11 12" id="KW-0807">Transducer</keyword>
<evidence type="ECO:0000256" key="4">
    <source>
        <dbReference type="ARBA" id="ARBA00022475"/>
    </source>
</evidence>
<feature type="transmembrane region" description="Helical" evidence="13">
    <location>
        <begin position="269"/>
        <end position="288"/>
    </location>
</feature>
<keyword evidence="7 12" id="KW-0297">G-protein coupled receptor</keyword>
<dbReference type="KEGG" id="tup:102493404"/>
<evidence type="ECO:0000256" key="13">
    <source>
        <dbReference type="RuleBase" id="RU363047"/>
    </source>
</evidence>
<keyword evidence="8 13" id="KW-0472">Membrane</keyword>
<evidence type="ECO:0000313" key="15">
    <source>
        <dbReference type="EMBL" id="ELW62407.1"/>
    </source>
</evidence>
<reference evidence="16" key="2">
    <citation type="journal article" date="2013" name="Nat. Commun.">
        <title>Genome of the Chinese tree shrew.</title>
        <authorList>
            <person name="Fan Y."/>
            <person name="Huang Z.Y."/>
            <person name="Cao C.C."/>
            <person name="Chen C.S."/>
            <person name="Chen Y.X."/>
            <person name="Fan D.D."/>
            <person name="He J."/>
            <person name="Hou H.L."/>
            <person name="Hu L."/>
            <person name="Hu X.T."/>
            <person name="Jiang X.T."/>
            <person name="Lai R."/>
            <person name="Lang Y.S."/>
            <person name="Liang B."/>
            <person name="Liao S.G."/>
            <person name="Mu D."/>
            <person name="Ma Y.Y."/>
            <person name="Niu Y.Y."/>
            <person name="Sun X.Q."/>
            <person name="Xia J.Q."/>
            <person name="Xiao J."/>
            <person name="Xiong Z.Q."/>
            <person name="Xu L."/>
            <person name="Yang L."/>
            <person name="Zhang Y."/>
            <person name="Zhao W."/>
            <person name="Zhao X.D."/>
            <person name="Zheng Y.T."/>
            <person name="Zhou J.M."/>
            <person name="Zhu Y.B."/>
            <person name="Zhang G.J."/>
            <person name="Wang J."/>
            <person name="Yao Y.G."/>
        </authorList>
    </citation>
    <scope>NUCLEOTIDE SEQUENCE [LARGE SCALE GENOMIC DNA]</scope>
</reference>
<keyword evidence="9 12" id="KW-0675">Receptor</keyword>
<comment type="similarity">
    <text evidence="3 12">Belongs to the G-protein coupled receptor 1 family.</text>
</comment>
<dbReference type="PRINTS" id="PR00237">
    <property type="entry name" value="GPCRRHODOPSN"/>
</dbReference>
<gene>
    <name evidence="15" type="ORF">TREES_T100020716</name>
</gene>
<feature type="transmembrane region" description="Helical" evidence="13">
    <location>
        <begin position="142"/>
        <end position="166"/>
    </location>
</feature>
<protein>
    <recommendedName>
        <fullName evidence="13">Olfactory receptor</fullName>
    </recommendedName>
</protein>
<dbReference type="PRINTS" id="PR00245">
    <property type="entry name" value="OLFACTORYR"/>
</dbReference>
<comment type="function">
    <text evidence="1">Odorant receptor.</text>
</comment>
<dbReference type="AlphaFoldDB" id="L9KMN0"/>
<evidence type="ECO:0000256" key="11">
    <source>
        <dbReference type="ARBA" id="ARBA00023224"/>
    </source>
</evidence>
<evidence type="ECO:0000256" key="2">
    <source>
        <dbReference type="ARBA" id="ARBA00004651"/>
    </source>
</evidence>
<sequence>MVNFTYATEFVLLGFRGGPGTQTALFLVFLILYVAAVVGNLGLTVLIGAYAHLHTPMYALLRSLSVLDLCYSSTIAPRALIDCLRRDRAVSLAGCAAQFFFLSLFGTTEAFLLAAMAYDRFVAICSPLLYPVRMSPRVCARLVSGSYFGGAVNAVTQTAMTFSLSFCGSLEIDDFFCDVPPLLSLSCSDTALNQLVLLVLCSAVIVGALLAISASYACILAAVLRVRSAQGRGKAFSTCAAHLAAVSLFFGTAFFMYAQPAAAMEQGKVASVFYTVVIPTLNPLIYSLRNRDVQRALRSSRQKLALIGGGWGPPGPGPRPRAEAGADGRLLRLPVLGSGSGLRGARWAPTQRLSTPGPLGLLVCELEDSV</sequence>
<dbReference type="FunFam" id="1.20.1070.10:FF:000003">
    <property type="entry name" value="Olfactory receptor"/>
    <property type="match status" value="1"/>
</dbReference>
<keyword evidence="10" id="KW-0325">Glycoprotein</keyword>
<comment type="subcellular location">
    <subcellularLocation>
        <location evidence="2 13">Cell membrane</location>
        <topology evidence="2 13">Multi-pass membrane protein</topology>
    </subcellularLocation>
</comment>
<evidence type="ECO:0000256" key="9">
    <source>
        <dbReference type="ARBA" id="ARBA00023170"/>
    </source>
</evidence>
<dbReference type="eggNOG" id="ENOG502SKXC">
    <property type="taxonomic scope" value="Eukaryota"/>
</dbReference>
<evidence type="ECO:0000256" key="10">
    <source>
        <dbReference type="ARBA" id="ARBA00023180"/>
    </source>
</evidence>
<feature type="domain" description="G-protein coupled receptors family 1 profile" evidence="14">
    <location>
        <begin position="39"/>
        <end position="286"/>
    </location>
</feature>
<evidence type="ECO:0000256" key="8">
    <source>
        <dbReference type="ARBA" id="ARBA00023136"/>
    </source>
</evidence>
<dbReference type="SUPFAM" id="SSF81321">
    <property type="entry name" value="Family A G protein-coupled receptor-like"/>
    <property type="match status" value="1"/>
</dbReference>
<dbReference type="OrthoDB" id="9823959at2759"/>
<evidence type="ECO:0000256" key="12">
    <source>
        <dbReference type="RuleBase" id="RU000688"/>
    </source>
</evidence>
<accession>L9KMN0</accession>
<evidence type="ECO:0000256" key="7">
    <source>
        <dbReference type="ARBA" id="ARBA00023040"/>
    </source>
</evidence>
<dbReference type="PROSITE" id="PS50262">
    <property type="entry name" value="G_PROTEIN_RECEP_F1_2"/>
    <property type="match status" value="1"/>
</dbReference>
<dbReference type="Proteomes" id="UP000011518">
    <property type="component" value="Unassembled WGS sequence"/>
</dbReference>
<keyword evidence="13" id="KW-0552">Olfaction</keyword>
<evidence type="ECO:0000256" key="5">
    <source>
        <dbReference type="ARBA" id="ARBA00022692"/>
    </source>
</evidence>
<dbReference type="InterPro" id="IPR000725">
    <property type="entry name" value="Olfact_rcpt"/>
</dbReference>
<evidence type="ECO:0000256" key="1">
    <source>
        <dbReference type="ARBA" id="ARBA00002936"/>
    </source>
</evidence>
<dbReference type="InterPro" id="IPR000276">
    <property type="entry name" value="GPCR_Rhodpsn"/>
</dbReference>
<organism evidence="15 16">
    <name type="scientific">Tupaia chinensis</name>
    <name type="common">Chinese tree shrew</name>
    <name type="synonym">Tupaia belangeri chinensis</name>
    <dbReference type="NCBI Taxonomy" id="246437"/>
    <lineage>
        <taxon>Eukaryota</taxon>
        <taxon>Metazoa</taxon>
        <taxon>Chordata</taxon>
        <taxon>Craniata</taxon>
        <taxon>Vertebrata</taxon>
        <taxon>Euteleostomi</taxon>
        <taxon>Mammalia</taxon>
        <taxon>Eutheria</taxon>
        <taxon>Euarchontoglires</taxon>
        <taxon>Scandentia</taxon>
        <taxon>Tupaiidae</taxon>
        <taxon>Tupaia</taxon>
    </lineage>
</organism>
<feature type="transmembrane region" description="Helical" evidence="13">
    <location>
        <begin position="235"/>
        <end position="257"/>
    </location>
</feature>
<feature type="transmembrane region" description="Helical" evidence="13">
    <location>
        <begin position="195"/>
        <end position="223"/>
    </location>
</feature>
<proteinExistence type="inferred from homology"/>